<reference evidence="1" key="1">
    <citation type="journal article" date="2011" name="PLoS Biol.">
        <title>Gene gain and loss during evolution of obligate parasitism in the white rust pathogen of Arabidopsis thaliana.</title>
        <authorList>
            <person name="Kemen E."/>
            <person name="Gardiner A."/>
            <person name="Schultz-Larsen T."/>
            <person name="Kemen A.C."/>
            <person name="Balmuth A.L."/>
            <person name="Robert-Seilaniantz A."/>
            <person name="Bailey K."/>
            <person name="Holub E."/>
            <person name="Studholme D.J."/>
            <person name="Maclean D."/>
            <person name="Jones J.D."/>
        </authorList>
    </citation>
    <scope>NUCLEOTIDE SEQUENCE</scope>
</reference>
<proteinExistence type="predicted"/>
<dbReference type="EMBL" id="FR824436">
    <property type="protein sequence ID" value="CCA26597.1"/>
    <property type="molecule type" value="Genomic_DNA"/>
</dbReference>
<gene>
    <name evidence="1" type="primary">AlNc14C393G11301</name>
    <name evidence="1" type="ORF">ALNC14_127410</name>
</gene>
<reference evidence="1" key="2">
    <citation type="submission" date="2011-02" db="EMBL/GenBank/DDBJ databases">
        <authorList>
            <person name="MacLean D."/>
        </authorList>
    </citation>
    <scope>NUCLEOTIDE SEQUENCE</scope>
</reference>
<evidence type="ECO:0000313" key="1">
    <source>
        <dbReference type="EMBL" id="CCA26597.1"/>
    </source>
</evidence>
<organism evidence="1">
    <name type="scientific">Albugo laibachii Nc14</name>
    <dbReference type="NCBI Taxonomy" id="890382"/>
    <lineage>
        <taxon>Eukaryota</taxon>
        <taxon>Sar</taxon>
        <taxon>Stramenopiles</taxon>
        <taxon>Oomycota</taxon>
        <taxon>Peronosporomycetes</taxon>
        <taxon>Albuginales</taxon>
        <taxon>Albuginaceae</taxon>
        <taxon>Albugo</taxon>
    </lineage>
</organism>
<name>F0WYN8_9STRA</name>
<dbReference type="AlphaFoldDB" id="F0WYN8"/>
<accession>F0WYN8</accession>
<dbReference type="HOGENOM" id="CLU_2113514_0_0_1"/>
<sequence>MLHHAYKNHSAMVVNFQAKESIVVADQFLAASLCKNVDLGGTEDNCCSEITQQNCFVISSNYLYCISGFKKDPVDRQETFQLNCLQTTEELRESAFHYAQFAWDLTIFVAYIPLK</sequence>
<protein>
    <submittedName>
        <fullName evidence="1">AlNc14C393G11301 protein</fullName>
    </submittedName>
</protein>